<dbReference type="InterPro" id="IPR050400">
    <property type="entry name" value="Bact_Cytoskel_RodZ"/>
</dbReference>
<evidence type="ECO:0000259" key="1">
    <source>
        <dbReference type="Pfam" id="PF13464"/>
    </source>
</evidence>
<feature type="domain" description="Cytoskeleton protein RodZ-like C-terminal" evidence="1">
    <location>
        <begin position="390"/>
        <end position="457"/>
    </location>
</feature>
<dbReference type="RefSeq" id="WP_308420404.1">
    <property type="nucleotide sequence ID" value="NZ_BMFC01000002.1"/>
</dbReference>
<name>A0ABQ1KDV0_9RHOB</name>
<dbReference type="Proteomes" id="UP000645462">
    <property type="component" value="Unassembled WGS sequence"/>
</dbReference>
<comment type="caution">
    <text evidence="2">The sequence shown here is derived from an EMBL/GenBank/DDBJ whole genome shotgun (WGS) entry which is preliminary data.</text>
</comment>
<gene>
    <name evidence="2" type="ORF">GCM10011363_11890</name>
</gene>
<dbReference type="Pfam" id="PF13464">
    <property type="entry name" value="RodZ_C"/>
    <property type="match status" value="2"/>
</dbReference>
<protein>
    <recommendedName>
        <fullName evidence="1">Cytoskeleton protein RodZ-like C-terminal domain-containing protein</fullName>
    </recommendedName>
</protein>
<dbReference type="InterPro" id="IPR010982">
    <property type="entry name" value="Lambda_DNA-bd_dom_sf"/>
</dbReference>
<keyword evidence="3" id="KW-1185">Reference proteome</keyword>
<organism evidence="2 3">
    <name type="scientific">Marivita lacus</name>
    <dbReference type="NCBI Taxonomy" id="1323742"/>
    <lineage>
        <taxon>Bacteria</taxon>
        <taxon>Pseudomonadati</taxon>
        <taxon>Pseudomonadota</taxon>
        <taxon>Alphaproteobacteria</taxon>
        <taxon>Rhodobacterales</taxon>
        <taxon>Roseobacteraceae</taxon>
        <taxon>Marivita</taxon>
    </lineage>
</organism>
<dbReference type="Gene3D" id="1.10.260.40">
    <property type="entry name" value="lambda repressor-like DNA-binding domains"/>
    <property type="match status" value="1"/>
</dbReference>
<dbReference type="InterPro" id="IPR025194">
    <property type="entry name" value="RodZ-like_C"/>
</dbReference>
<evidence type="ECO:0000313" key="3">
    <source>
        <dbReference type="Proteomes" id="UP000645462"/>
    </source>
</evidence>
<dbReference type="PANTHER" id="PTHR34475:SF1">
    <property type="entry name" value="CYTOSKELETON PROTEIN RODZ"/>
    <property type="match status" value="1"/>
</dbReference>
<reference evidence="3" key="1">
    <citation type="journal article" date="2019" name="Int. J. Syst. Evol. Microbiol.">
        <title>The Global Catalogue of Microorganisms (GCM) 10K type strain sequencing project: providing services to taxonomists for standard genome sequencing and annotation.</title>
        <authorList>
            <consortium name="The Broad Institute Genomics Platform"/>
            <consortium name="The Broad Institute Genome Sequencing Center for Infectious Disease"/>
            <person name="Wu L."/>
            <person name="Ma J."/>
        </authorList>
    </citation>
    <scope>NUCLEOTIDE SEQUENCE [LARGE SCALE GENOMIC DNA]</scope>
    <source>
        <strain evidence="3">CGMCC 1.12478</strain>
    </source>
</reference>
<accession>A0ABQ1KDV0</accession>
<feature type="domain" description="Cytoskeleton protein RodZ-like C-terminal" evidence="1">
    <location>
        <begin position="270"/>
        <end position="334"/>
    </location>
</feature>
<proteinExistence type="predicted"/>
<dbReference type="Pfam" id="PF13413">
    <property type="entry name" value="HTH_25"/>
    <property type="match status" value="1"/>
</dbReference>
<dbReference type="PANTHER" id="PTHR34475">
    <property type="match status" value="1"/>
</dbReference>
<sequence length="497" mass="51958">MRGERATLGKSLLDVQRELRIKASYIAAIENCDPTAFDTPGFIAGYVRSYARYLGMDPDDTYAVFCAESGFETAHGMSDAASSRKKSEIAPVAAKVSPRDPFSQPALPFAPGDDSLLSRIEPGAIGSTLVLALLLGGLGYGGYAVLQEVQRVQMAPVDQTPVVLSDLDPLQTSIETADSSATRADTGGAAAGVFTPPATVEAFDRLYRPQALDVPVLIARDAPISSLDPNSVGAFAQVATQNLPNVDLEPAAFSPTGPSTLPQDGVTVIAARPAWVRIRGADRSVIFERVMAAGETWTVPASEPDALLNVGESGAVYLAVNGQTIGPVGPSGTVTSDLPLDGPTLAAALEPADLQNDQDLSRVLAELGTDQSQPTIGQPKILEDSAPGVTLVAVRPAWIRVRAADGTVIYETIMNAGDTYEVPITEEPPTLRVGESGAVYFAMNGQTYGPAGARGSVTSNLALSVDQLSQTYSVASFEADSDLARIVAELEIQQPAD</sequence>
<dbReference type="EMBL" id="BMFC01000002">
    <property type="protein sequence ID" value="GGB96873.1"/>
    <property type="molecule type" value="Genomic_DNA"/>
</dbReference>
<evidence type="ECO:0000313" key="2">
    <source>
        <dbReference type="EMBL" id="GGB96873.1"/>
    </source>
</evidence>